<comment type="caution">
    <text evidence="1">The sequence shown here is derived from an EMBL/GenBank/DDBJ whole genome shotgun (WGS) entry which is preliminary data.</text>
</comment>
<gene>
    <name evidence="1" type="ORF">NLG97_g2645</name>
</gene>
<dbReference type="EMBL" id="JANAKD010000188">
    <property type="protein sequence ID" value="KAJ3496457.1"/>
    <property type="molecule type" value="Genomic_DNA"/>
</dbReference>
<name>A0ACC1R1S0_9HYPO</name>
<dbReference type="Proteomes" id="UP001148737">
    <property type="component" value="Unassembled WGS sequence"/>
</dbReference>
<keyword evidence="2" id="KW-1185">Reference proteome</keyword>
<proteinExistence type="predicted"/>
<sequence>MGLLLEQRGREITITEEVLKDAVRNEHNGREVMALLLEQRGSEITITEEVLKAAARNEYNGEEVITLLLEQQGHRFTITEKLVTIFARYFSKTVMALLLEQRGSEITITDKVVKAAAGNSRNGNAVITLLLQQRGSDISITEEIVTFIAQHFDKEVMALLLEQRGSEITITEAFKTWHRLNLSTRFPDIAARLDDEDPFVRSGALRALAGQAPPGGILRVVAARLDDQYSAVRTAAMHALGEFEALPGWVLMEVTARLNGDDELMRRAALRALGRRGALSDNILQSMAARLVFQGVRIAPQKLLNEALKEDELNWRISFVELNSPKDFFPPHLPRTPKLKELPATFKGSRECARVHPDVKQAVGYKRLIERIAVHQSDPHNDQRPAERRLVGCLAPGVTKQLVELVALGQTDAIEWTETGQPRLCHCPRVTCRRWQGQDAIEKHGSPVNARHEMYRWKVIHFDLFCPSIHVKLRYASVNGRCGWWCQWKSSSVVCRVLLVCGENAVTCDVNDGEKELGRARHVLGNVEAM</sequence>
<evidence type="ECO:0000313" key="1">
    <source>
        <dbReference type="EMBL" id="KAJ3496457.1"/>
    </source>
</evidence>
<reference evidence="1" key="1">
    <citation type="submission" date="2022-07" db="EMBL/GenBank/DDBJ databases">
        <title>Genome Sequence of Lecanicillium saksenae.</title>
        <authorList>
            <person name="Buettner E."/>
        </authorList>
    </citation>
    <scope>NUCLEOTIDE SEQUENCE</scope>
    <source>
        <strain evidence="1">VT-O1</strain>
    </source>
</reference>
<evidence type="ECO:0000313" key="2">
    <source>
        <dbReference type="Proteomes" id="UP001148737"/>
    </source>
</evidence>
<accession>A0ACC1R1S0</accession>
<protein>
    <submittedName>
        <fullName evidence="1">Uncharacterized protein</fullName>
    </submittedName>
</protein>
<organism evidence="1 2">
    <name type="scientific">Lecanicillium saksenae</name>
    <dbReference type="NCBI Taxonomy" id="468837"/>
    <lineage>
        <taxon>Eukaryota</taxon>
        <taxon>Fungi</taxon>
        <taxon>Dikarya</taxon>
        <taxon>Ascomycota</taxon>
        <taxon>Pezizomycotina</taxon>
        <taxon>Sordariomycetes</taxon>
        <taxon>Hypocreomycetidae</taxon>
        <taxon>Hypocreales</taxon>
        <taxon>Cordycipitaceae</taxon>
        <taxon>Lecanicillium</taxon>
    </lineage>
</organism>